<reference evidence="2" key="2">
    <citation type="journal article" date="2024" name="Plant">
        <title>Genomic evolution and insights into agronomic trait innovations of Sesamum species.</title>
        <authorList>
            <person name="Miao H."/>
            <person name="Wang L."/>
            <person name="Qu L."/>
            <person name="Liu H."/>
            <person name="Sun Y."/>
            <person name="Le M."/>
            <person name="Wang Q."/>
            <person name="Wei S."/>
            <person name="Zheng Y."/>
            <person name="Lin W."/>
            <person name="Duan Y."/>
            <person name="Cao H."/>
            <person name="Xiong S."/>
            <person name="Wang X."/>
            <person name="Wei L."/>
            <person name="Li C."/>
            <person name="Ma Q."/>
            <person name="Ju M."/>
            <person name="Zhao R."/>
            <person name="Li G."/>
            <person name="Mu C."/>
            <person name="Tian Q."/>
            <person name="Mei H."/>
            <person name="Zhang T."/>
            <person name="Gao T."/>
            <person name="Zhang H."/>
        </authorList>
    </citation>
    <scope>NUCLEOTIDE SEQUENCE</scope>
    <source>
        <strain evidence="2">G02</strain>
    </source>
</reference>
<accession>A0AAW2KDX4</accession>
<dbReference type="EMBL" id="JACGWJ010000029">
    <property type="protein sequence ID" value="KAL0304015.1"/>
    <property type="molecule type" value="Genomic_DNA"/>
</dbReference>
<name>A0AAW2KDX4_SESRA</name>
<evidence type="ECO:0000256" key="1">
    <source>
        <dbReference type="SAM" id="MobiDB-lite"/>
    </source>
</evidence>
<feature type="region of interest" description="Disordered" evidence="1">
    <location>
        <begin position="41"/>
        <end position="65"/>
    </location>
</feature>
<dbReference type="AlphaFoldDB" id="A0AAW2KDX4"/>
<comment type="caution">
    <text evidence="2">The sequence shown here is derived from an EMBL/GenBank/DDBJ whole genome shotgun (WGS) entry which is preliminary data.</text>
</comment>
<evidence type="ECO:0008006" key="3">
    <source>
        <dbReference type="Google" id="ProtNLM"/>
    </source>
</evidence>
<gene>
    <name evidence="2" type="ORF">Sradi_6269600</name>
</gene>
<proteinExistence type="predicted"/>
<reference evidence="2" key="1">
    <citation type="submission" date="2020-06" db="EMBL/GenBank/DDBJ databases">
        <authorList>
            <person name="Li T."/>
            <person name="Hu X."/>
            <person name="Zhang T."/>
            <person name="Song X."/>
            <person name="Zhang H."/>
            <person name="Dai N."/>
            <person name="Sheng W."/>
            <person name="Hou X."/>
            <person name="Wei L."/>
        </authorList>
    </citation>
    <scope>NUCLEOTIDE SEQUENCE</scope>
    <source>
        <strain evidence="2">G02</strain>
        <tissue evidence="2">Leaf</tissue>
    </source>
</reference>
<organism evidence="2">
    <name type="scientific">Sesamum radiatum</name>
    <name type="common">Black benniseed</name>
    <dbReference type="NCBI Taxonomy" id="300843"/>
    <lineage>
        <taxon>Eukaryota</taxon>
        <taxon>Viridiplantae</taxon>
        <taxon>Streptophyta</taxon>
        <taxon>Embryophyta</taxon>
        <taxon>Tracheophyta</taxon>
        <taxon>Spermatophyta</taxon>
        <taxon>Magnoliopsida</taxon>
        <taxon>eudicotyledons</taxon>
        <taxon>Gunneridae</taxon>
        <taxon>Pentapetalae</taxon>
        <taxon>asterids</taxon>
        <taxon>lamiids</taxon>
        <taxon>Lamiales</taxon>
        <taxon>Pedaliaceae</taxon>
        <taxon>Sesamum</taxon>
    </lineage>
</organism>
<evidence type="ECO:0000313" key="2">
    <source>
        <dbReference type="EMBL" id="KAL0304015.1"/>
    </source>
</evidence>
<protein>
    <recommendedName>
        <fullName evidence="3">Secreted protein</fullName>
    </recommendedName>
</protein>
<sequence>MDITTRCLLSWGTLFTASVIVLKSPLPSALTWTTVTFFSASTTAGSKEPSREAKGPTLRSNQLFN</sequence>